<dbReference type="OrthoDB" id="640949at2"/>
<protein>
    <recommendedName>
        <fullName evidence="4">T9SS type A sorting domain-containing protein</fullName>
    </recommendedName>
</protein>
<sequence>MKQRLTTLLTAGTQLLLVATAAAQVPNGDLESWETRDGAERPRHWVTTDDILQSAGQQPWNDVTKTPDKYAGNSAMRIQNTLIPGRGGEGGIVALGAVSLLPGWPPLDGQPYTGRPARLEFYYKQTGTNVAQDSATVLVALSRWVAGQRQAVAVGETYLLAAPTTYQREEVTLQYRPGFILAPDSAFIYILSASARACTPGNALFIDELQFVGGTATATRPEPAPAELSVFPNPSATGEFTLEWLAAGSLPAGARLVVTDALGRPVAQPALAATGRRYAIDLRPQPAGRYTLRLLLPDGRVVTRPLLKY</sequence>
<comment type="caution">
    <text evidence="2">The sequence shown here is derived from an EMBL/GenBank/DDBJ whole genome shotgun (WGS) entry which is preliminary data.</text>
</comment>
<dbReference type="Proteomes" id="UP000305517">
    <property type="component" value="Unassembled WGS sequence"/>
</dbReference>
<reference evidence="2 3" key="1">
    <citation type="submission" date="2019-05" db="EMBL/GenBank/DDBJ databases">
        <title>Hymenobacter edaphi sp. nov., isolated from abandoned arsenic-contaminated farmland soil.</title>
        <authorList>
            <person name="Nie L."/>
        </authorList>
    </citation>
    <scope>NUCLEOTIDE SEQUENCE [LARGE SCALE GENOMIC DNA]</scope>
    <source>
        <strain evidence="2 3">1-3-3-8</strain>
    </source>
</reference>
<name>A0A5R8WJ54_9BACT</name>
<dbReference type="InterPro" id="IPR038653">
    <property type="entry name" value="Put_CMD_sf"/>
</dbReference>
<evidence type="ECO:0000256" key="1">
    <source>
        <dbReference type="SAM" id="SignalP"/>
    </source>
</evidence>
<evidence type="ECO:0008006" key="4">
    <source>
        <dbReference type="Google" id="ProtNLM"/>
    </source>
</evidence>
<feature type="chain" id="PRO_5024282085" description="T9SS type A sorting domain-containing protein" evidence="1">
    <location>
        <begin position="24"/>
        <end position="309"/>
    </location>
</feature>
<accession>A0A5R8WJ54</accession>
<proteinExistence type="predicted"/>
<evidence type="ECO:0000313" key="2">
    <source>
        <dbReference type="EMBL" id="TLM88925.1"/>
    </source>
</evidence>
<feature type="signal peptide" evidence="1">
    <location>
        <begin position="1"/>
        <end position="23"/>
    </location>
</feature>
<dbReference type="EMBL" id="VAJM01000015">
    <property type="protein sequence ID" value="TLM88925.1"/>
    <property type="molecule type" value="Genomic_DNA"/>
</dbReference>
<keyword evidence="3" id="KW-1185">Reference proteome</keyword>
<organism evidence="2 3">
    <name type="scientific">Hymenobacter jeollabukensis</name>
    <dbReference type="NCBI Taxonomy" id="2025313"/>
    <lineage>
        <taxon>Bacteria</taxon>
        <taxon>Pseudomonadati</taxon>
        <taxon>Bacteroidota</taxon>
        <taxon>Cytophagia</taxon>
        <taxon>Cytophagales</taxon>
        <taxon>Hymenobacteraceae</taxon>
        <taxon>Hymenobacter</taxon>
    </lineage>
</organism>
<dbReference type="RefSeq" id="WP_138081204.1">
    <property type="nucleotide sequence ID" value="NZ_VAJM01000015.1"/>
</dbReference>
<dbReference type="AlphaFoldDB" id="A0A5R8WJ54"/>
<dbReference type="Gene3D" id="2.60.120.890">
    <property type="entry name" value="BT2081, beta-jelly-roll domain"/>
    <property type="match status" value="1"/>
</dbReference>
<evidence type="ECO:0000313" key="3">
    <source>
        <dbReference type="Proteomes" id="UP000305517"/>
    </source>
</evidence>
<keyword evidence="1" id="KW-0732">Signal</keyword>
<gene>
    <name evidence="2" type="ORF">FDY95_22340</name>
</gene>